<evidence type="ECO:0000256" key="2">
    <source>
        <dbReference type="ARBA" id="ARBA00022737"/>
    </source>
</evidence>
<evidence type="ECO:0000313" key="8">
    <source>
        <dbReference type="EMBL" id="OQR92491.1"/>
    </source>
</evidence>
<feature type="compositionally biased region" description="Basic and acidic residues" evidence="6">
    <location>
        <begin position="184"/>
        <end position="208"/>
    </location>
</feature>
<dbReference type="InterPro" id="IPR049899">
    <property type="entry name" value="Znf_C2HC_C3H"/>
</dbReference>
<comment type="caution">
    <text evidence="8">The sequence shown here is derived from an EMBL/GenBank/DDBJ whole genome shotgun (WGS) entry which is preliminary data.</text>
</comment>
<keyword evidence="9" id="KW-1185">Reference proteome</keyword>
<dbReference type="InterPro" id="IPR026319">
    <property type="entry name" value="ZC2HC1A/B-like"/>
</dbReference>
<proteinExistence type="predicted"/>
<dbReference type="AlphaFoldDB" id="A0A1V9Z3G1"/>
<feature type="domain" description="C2HC/C3H-type" evidence="7">
    <location>
        <begin position="133"/>
        <end position="162"/>
    </location>
</feature>
<reference evidence="8 9" key="1">
    <citation type="journal article" date="2014" name="Genome Biol. Evol.">
        <title>The secreted proteins of Achlya hypogyna and Thraustotheca clavata identify the ancestral oomycete secretome and reveal gene acquisitions by horizontal gene transfer.</title>
        <authorList>
            <person name="Misner I."/>
            <person name="Blouin N."/>
            <person name="Leonard G."/>
            <person name="Richards T.A."/>
            <person name="Lane C.E."/>
        </authorList>
    </citation>
    <scope>NUCLEOTIDE SEQUENCE [LARGE SCALE GENOMIC DNA]</scope>
    <source>
        <strain evidence="8 9">ATCC 48635</strain>
    </source>
</reference>
<dbReference type="PROSITE" id="PS52027">
    <property type="entry name" value="ZF_C2HC_C3H"/>
    <property type="match status" value="1"/>
</dbReference>
<evidence type="ECO:0000256" key="1">
    <source>
        <dbReference type="ARBA" id="ARBA00022723"/>
    </source>
</evidence>
<evidence type="ECO:0000256" key="5">
    <source>
        <dbReference type="PROSITE-ProRule" id="PRU01371"/>
    </source>
</evidence>
<dbReference type="GO" id="GO:0008270">
    <property type="term" value="F:zinc ion binding"/>
    <property type="evidence" value="ECO:0007669"/>
    <property type="project" value="UniProtKB-KW"/>
</dbReference>
<sequence>MSRLHVQPLVPTKPASASATFYDKISTCPIRFGARRKAASEPPKMEPATVRRPKVKLCYVCGREYGLSSIEIHVKQCKLLWIAQEEKKPPRERRPVPEPPHEVALEANVLYQLSPDELEALNRAAAKAFEDKVMEKCAFCGRTFNPERLAIHNRSCTAEKPARAVGTARLAPTEPSPQAPNRPRWRDRDASCRKQENHPVPPSRDDRP</sequence>
<dbReference type="OrthoDB" id="265955at2759"/>
<dbReference type="PANTHER" id="PTHR13555">
    <property type="entry name" value="C2H2 ZINC FINGER CGI-62-RELATED"/>
    <property type="match status" value="1"/>
</dbReference>
<accession>A0A1V9Z3G1</accession>
<evidence type="ECO:0000259" key="7">
    <source>
        <dbReference type="PROSITE" id="PS52027"/>
    </source>
</evidence>
<evidence type="ECO:0000256" key="4">
    <source>
        <dbReference type="ARBA" id="ARBA00022833"/>
    </source>
</evidence>
<dbReference type="PANTHER" id="PTHR13555:SF68">
    <property type="entry name" value="ZINC FINGER PROTEIN 474"/>
    <property type="match status" value="1"/>
</dbReference>
<feature type="region of interest" description="Disordered" evidence="6">
    <location>
        <begin position="157"/>
        <end position="208"/>
    </location>
</feature>
<dbReference type="Gene3D" id="3.30.160.60">
    <property type="entry name" value="Classic Zinc Finger"/>
    <property type="match status" value="1"/>
</dbReference>
<keyword evidence="2" id="KW-0677">Repeat</keyword>
<dbReference type="Proteomes" id="UP000243579">
    <property type="component" value="Unassembled WGS sequence"/>
</dbReference>
<evidence type="ECO:0000313" key="9">
    <source>
        <dbReference type="Proteomes" id="UP000243579"/>
    </source>
</evidence>
<keyword evidence="3 5" id="KW-0863">Zinc-finger</keyword>
<protein>
    <recommendedName>
        <fullName evidence="7">C2HC/C3H-type domain-containing protein</fullName>
    </recommendedName>
</protein>
<keyword evidence="1" id="KW-0479">Metal-binding</keyword>
<evidence type="ECO:0000256" key="3">
    <source>
        <dbReference type="ARBA" id="ARBA00022771"/>
    </source>
</evidence>
<keyword evidence="4" id="KW-0862">Zinc</keyword>
<name>A0A1V9Z3G1_ACHHY</name>
<dbReference type="Pfam" id="PF13913">
    <property type="entry name" value="zf-C2HC_2"/>
    <property type="match status" value="2"/>
</dbReference>
<gene>
    <name evidence="8" type="ORF">ACHHYP_03659</name>
</gene>
<evidence type="ECO:0000256" key="6">
    <source>
        <dbReference type="SAM" id="MobiDB-lite"/>
    </source>
</evidence>
<organism evidence="8 9">
    <name type="scientific">Achlya hypogyna</name>
    <name type="common">Oomycete</name>
    <name type="synonym">Protoachlya hypogyna</name>
    <dbReference type="NCBI Taxonomy" id="1202772"/>
    <lineage>
        <taxon>Eukaryota</taxon>
        <taxon>Sar</taxon>
        <taxon>Stramenopiles</taxon>
        <taxon>Oomycota</taxon>
        <taxon>Saprolegniomycetes</taxon>
        <taxon>Saprolegniales</taxon>
        <taxon>Achlyaceae</taxon>
        <taxon>Achlya</taxon>
    </lineage>
</organism>
<dbReference type="EMBL" id="JNBR01000456">
    <property type="protein sequence ID" value="OQR92491.1"/>
    <property type="molecule type" value="Genomic_DNA"/>
</dbReference>